<accession>A0A2B9Q421</accession>
<dbReference type="AlphaFoldDB" id="A0A2B9Q421"/>
<protein>
    <submittedName>
        <fullName evidence="1">Uncharacterized protein</fullName>
    </submittedName>
</protein>
<gene>
    <name evidence="1" type="ORF">CN984_12100</name>
</gene>
<name>A0A2B9Q421_BACCE</name>
<organism evidence="1 2">
    <name type="scientific">Bacillus cereus</name>
    <dbReference type="NCBI Taxonomy" id="1396"/>
    <lineage>
        <taxon>Bacteria</taxon>
        <taxon>Bacillati</taxon>
        <taxon>Bacillota</taxon>
        <taxon>Bacilli</taxon>
        <taxon>Bacillales</taxon>
        <taxon>Bacillaceae</taxon>
        <taxon>Bacillus</taxon>
        <taxon>Bacillus cereus group</taxon>
    </lineage>
</organism>
<evidence type="ECO:0000313" key="1">
    <source>
        <dbReference type="EMBL" id="PGO29181.1"/>
    </source>
</evidence>
<dbReference type="RefSeq" id="WP_098764298.1">
    <property type="nucleotide sequence ID" value="NZ_NUIL01000015.1"/>
</dbReference>
<dbReference type="EMBL" id="NUIL01000015">
    <property type="protein sequence ID" value="PGO29181.1"/>
    <property type="molecule type" value="Genomic_DNA"/>
</dbReference>
<dbReference type="Proteomes" id="UP000223777">
    <property type="component" value="Unassembled WGS sequence"/>
</dbReference>
<sequence length="119" mass="13782">MINVAVSITKDEAEVVNRLQKYYESRYNERAKEQLIKDFCKDKQGWSDADINKFVGRLSLEEFIQVFIYSNYELTKTNEEKLADYYDSQGNGVSGIASKLCIEQVLDILKIKIKGINEQ</sequence>
<reference evidence="1 2" key="1">
    <citation type="submission" date="2017-09" db="EMBL/GenBank/DDBJ databases">
        <title>Large-scale bioinformatics analysis of Bacillus genomes uncovers conserved roles of natural products in bacterial physiology.</title>
        <authorList>
            <consortium name="Agbiome Team Llc"/>
            <person name="Bleich R.M."/>
            <person name="Grubbs K.J."/>
            <person name="Santa Maria K.C."/>
            <person name="Allen S.E."/>
            <person name="Farag S."/>
            <person name="Shank E.A."/>
            <person name="Bowers A."/>
        </authorList>
    </citation>
    <scope>NUCLEOTIDE SEQUENCE [LARGE SCALE GENOMIC DNA]</scope>
    <source>
        <strain evidence="1 2">AFS050027</strain>
    </source>
</reference>
<comment type="caution">
    <text evidence="1">The sequence shown here is derived from an EMBL/GenBank/DDBJ whole genome shotgun (WGS) entry which is preliminary data.</text>
</comment>
<evidence type="ECO:0000313" key="2">
    <source>
        <dbReference type="Proteomes" id="UP000223777"/>
    </source>
</evidence>
<proteinExistence type="predicted"/>